<protein>
    <submittedName>
        <fullName evidence="2">Uncharacterized protein</fullName>
    </submittedName>
</protein>
<evidence type="ECO:0000313" key="2">
    <source>
        <dbReference type="EMBL" id="SPD76114.1"/>
    </source>
</evidence>
<reference evidence="2" key="1">
    <citation type="submission" date="2018-01" db="EMBL/GenBank/DDBJ databases">
        <authorList>
            <person name="Regsiter A."/>
            <person name="William W."/>
        </authorList>
    </citation>
    <scope>NUCLEOTIDE SEQUENCE</scope>
    <source>
        <strain evidence="2">TRIP AH-1</strain>
    </source>
</reference>
<dbReference type="EMBL" id="OJIN01000229">
    <property type="protein sequence ID" value="SPD76114.1"/>
    <property type="molecule type" value="Genomic_DNA"/>
</dbReference>
<keyword evidence="1" id="KW-0472">Membrane</keyword>
<keyword evidence="1" id="KW-1133">Transmembrane helix</keyword>
<accession>A0A445N343</accession>
<organism evidence="2">
    <name type="scientific">uncultured Desulfobacterium sp</name>
    <dbReference type="NCBI Taxonomy" id="201089"/>
    <lineage>
        <taxon>Bacteria</taxon>
        <taxon>Pseudomonadati</taxon>
        <taxon>Thermodesulfobacteriota</taxon>
        <taxon>Desulfobacteria</taxon>
        <taxon>Desulfobacterales</taxon>
        <taxon>Desulfobacteriaceae</taxon>
        <taxon>Desulfobacterium</taxon>
        <taxon>environmental samples</taxon>
    </lineage>
</organism>
<name>A0A445N343_9BACT</name>
<proteinExistence type="predicted"/>
<gene>
    <name evidence="2" type="ORF">PITCH_A830022</name>
</gene>
<keyword evidence="1" id="KW-0812">Transmembrane</keyword>
<dbReference type="AlphaFoldDB" id="A0A445N343"/>
<feature type="transmembrane region" description="Helical" evidence="1">
    <location>
        <begin position="6"/>
        <end position="24"/>
    </location>
</feature>
<sequence>MKKRLFNLFGTLIVLLGFILIGLLSKKSNYADNHTPEMLSSETAEIASAPSDWMEIYLNDEKVGYSANQISPVQEDYLVEEEIVLSLNLMGKPGIVNSVTRCVVGHQFQLKSFTFKMTSDAVQFRVSGNVEKGRLVIETGEGKERRTESVELTETPMVAPVITHFFKNRHIEVGQSFSFPILDPSTMAKETMTAKIAGKDLEPI</sequence>
<evidence type="ECO:0000256" key="1">
    <source>
        <dbReference type="SAM" id="Phobius"/>
    </source>
</evidence>